<keyword evidence="2" id="KW-0732">Signal</keyword>
<evidence type="ECO:0000256" key="2">
    <source>
        <dbReference type="SAM" id="SignalP"/>
    </source>
</evidence>
<comment type="caution">
    <text evidence="3">The sequence shown here is derived from an EMBL/GenBank/DDBJ whole genome shotgun (WGS) entry which is preliminary data.</text>
</comment>
<dbReference type="RefSeq" id="WP_316887047.1">
    <property type="nucleotide sequence ID" value="NZ_CATWFT010000014.1"/>
</dbReference>
<evidence type="ECO:0000256" key="1">
    <source>
        <dbReference type="SAM" id="Phobius"/>
    </source>
</evidence>
<feature type="chain" id="PRO_5045546885" evidence="2">
    <location>
        <begin position="27"/>
        <end position="72"/>
    </location>
</feature>
<gene>
    <name evidence="3" type="ORF">R38712_03936</name>
</gene>
<keyword evidence="4" id="KW-1185">Reference proteome</keyword>
<dbReference type="InterPro" id="IPR057886">
    <property type="entry name" value="Inovirus_capsid"/>
</dbReference>
<keyword evidence="1" id="KW-0812">Transmembrane</keyword>
<keyword evidence="1" id="KW-0472">Membrane</keyword>
<dbReference type="EMBL" id="CATWFT010000014">
    <property type="protein sequence ID" value="CAJ0729116.1"/>
    <property type="molecule type" value="Genomic_DNA"/>
</dbReference>
<evidence type="ECO:0000313" key="4">
    <source>
        <dbReference type="Proteomes" id="UP001189303"/>
    </source>
</evidence>
<sequence>MKRSVLRALALAVPMGVGIAAGNANAALDLTPLTTGMDATPIVAGVLAAAGVLALVVFAKFGAKKVVGFFGG</sequence>
<accession>A0ABM9ISB3</accession>
<reference evidence="3 4" key="1">
    <citation type="submission" date="2023-07" db="EMBL/GenBank/DDBJ databases">
        <authorList>
            <person name="Peeters C."/>
        </authorList>
    </citation>
    <scope>NUCLEOTIDE SEQUENCE [LARGE SCALE GENOMIC DNA]</scope>
    <source>
        <strain evidence="3 4">R-38712</strain>
    </source>
</reference>
<protein>
    <submittedName>
        <fullName evidence="3">Uncharacterized protein</fullName>
    </submittedName>
</protein>
<organism evidence="3 4">
    <name type="scientific">Ralstonia pickettii</name>
    <name type="common">Burkholderia pickettii</name>
    <dbReference type="NCBI Taxonomy" id="329"/>
    <lineage>
        <taxon>Bacteria</taxon>
        <taxon>Pseudomonadati</taxon>
        <taxon>Pseudomonadota</taxon>
        <taxon>Betaproteobacteria</taxon>
        <taxon>Burkholderiales</taxon>
        <taxon>Burkholderiaceae</taxon>
        <taxon>Ralstonia</taxon>
    </lineage>
</organism>
<feature type="signal peptide" evidence="2">
    <location>
        <begin position="1"/>
        <end position="26"/>
    </location>
</feature>
<feature type="transmembrane region" description="Helical" evidence="1">
    <location>
        <begin position="42"/>
        <end position="63"/>
    </location>
</feature>
<keyword evidence="1" id="KW-1133">Transmembrane helix</keyword>
<proteinExistence type="predicted"/>
<evidence type="ECO:0000313" key="3">
    <source>
        <dbReference type="EMBL" id="CAJ0729116.1"/>
    </source>
</evidence>
<dbReference type="Pfam" id="PF25631">
    <property type="entry name" value="Inovirus_capsid"/>
    <property type="match status" value="1"/>
</dbReference>
<dbReference type="Proteomes" id="UP001189303">
    <property type="component" value="Unassembled WGS sequence"/>
</dbReference>
<name>A0ABM9ISB3_RALPI</name>